<sequence>MKYRSLGTTNEKLPLIGQGTWTYGENQSEALEEIKALRYGIENGLTLIDTAEEYAKGGAERIVAEAIKDCRGDIFLTTKVSAKNCSYKGVIEACEKSLERLNTTYIDLYLQHWPSKEHEVEETMRAMTYLVEKGLVKFIGVSNFTPELIMEAQSAIGHHVLSCNQVGYHLNDRRVENDVIPYCQKNEVTVMGYSPFGYAPQFFGGVGFPEQGTKGRQVLDEIGGKYGATAYQVALNWILRHEGLITIPKAKNAAHIKSNLEALELTLSDEDLQVIDTYFPKTNEGMSLVKY</sequence>
<dbReference type="PRINTS" id="PR00069">
    <property type="entry name" value="ALDKETRDTASE"/>
</dbReference>
<feature type="domain" description="NADP-dependent oxidoreductase" evidence="4">
    <location>
        <begin position="16"/>
        <end position="276"/>
    </location>
</feature>
<organism evidence="5 6">
    <name type="scientific">Neobacillus niacini</name>
    <dbReference type="NCBI Taxonomy" id="86668"/>
    <lineage>
        <taxon>Bacteria</taxon>
        <taxon>Bacillati</taxon>
        <taxon>Bacillota</taxon>
        <taxon>Bacilli</taxon>
        <taxon>Bacillales</taxon>
        <taxon>Bacillaceae</taxon>
        <taxon>Neobacillus</taxon>
    </lineage>
</organism>
<feature type="binding site" evidence="2">
    <location>
        <position position="112"/>
    </location>
    <ligand>
        <name>substrate</name>
    </ligand>
</feature>
<feature type="site" description="Lowers pKa of active site Tyr" evidence="3">
    <location>
        <position position="79"/>
    </location>
</feature>
<evidence type="ECO:0000256" key="2">
    <source>
        <dbReference type="PIRSR" id="PIRSR000097-2"/>
    </source>
</evidence>
<comment type="caution">
    <text evidence="5">The sequence shown here is derived from an EMBL/GenBank/DDBJ whole genome shotgun (WGS) entry which is preliminary data.</text>
</comment>
<dbReference type="Gene3D" id="3.20.20.100">
    <property type="entry name" value="NADP-dependent oxidoreductase domain"/>
    <property type="match status" value="1"/>
</dbReference>
<dbReference type="PROSITE" id="PS00062">
    <property type="entry name" value="ALDOKETO_REDUCTASE_2"/>
    <property type="match status" value="1"/>
</dbReference>
<dbReference type="PANTHER" id="PTHR43638">
    <property type="entry name" value="OXIDOREDUCTASE, ALDO/KETO REDUCTASE FAMILY PROTEIN"/>
    <property type="match status" value="1"/>
</dbReference>
<evidence type="ECO:0000313" key="5">
    <source>
        <dbReference type="EMBL" id="NYE08768.1"/>
    </source>
</evidence>
<evidence type="ECO:0000256" key="3">
    <source>
        <dbReference type="PIRSR" id="PIRSR000097-3"/>
    </source>
</evidence>
<dbReference type="PIRSF" id="PIRSF000097">
    <property type="entry name" value="AKR"/>
    <property type="match status" value="1"/>
</dbReference>
<dbReference type="InterPro" id="IPR020471">
    <property type="entry name" value="AKR"/>
</dbReference>
<dbReference type="PANTHER" id="PTHR43638:SF3">
    <property type="entry name" value="ALDEHYDE REDUCTASE"/>
    <property type="match status" value="1"/>
</dbReference>
<evidence type="ECO:0000256" key="1">
    <source>
        <dbReference type="PIRSR" id="PIRSR000097-1"/>
    </source>
</evidence>
<feature type="active site" description="Proton donor" evidence="1">
    <location>
        <position position="54"/>
    </location>
</feature>
<dbReference type="InterPro" id="IPR023210">
    <property type="entry name" value="NADP_OxRdtase_dom"/>
</dbReference>
<dbReference type="GO" id="GO:0016491">
    <property type="term" value="F:oxidoreductase activity"/>
    <property type="evidence" value="ECO:0007669"/>
    <property type="project" value="InterPro"/>
</dbReference>
<accession>A0A852TNU5</accession>
<proteinExistence type="predicted"/>
<evidence type="ECO:0000259" key="4">
    <source>
        <dbReference type="Pfam" id="PF00248"/>
    </source>
</evidence>
<dbReference type="Pfam" id="PF00248">
    <property type="entry name" value="Aldo_ket_red"/>
    <property type="match status" value="1"/>
</dbReference>
<evidence type="ECO:0000313" key="6">
    <source>
        <dbReference type="Proteomes" id="UP000548423"/>
    </source>
</evidence>
<gene>
    <name evidence="5" type="ORF">F4694_005624</name>
</gene>
<dbReference type="InterPro" id="IPR036812">
    <property type="entry name" value="NAD(P)_OxRdtase_dom_sf"/>
</dbReference>
<reference evidence="6" key="2">
    <citation type="submission" date="2020-08" db="EMBL/GenBank/DDBJ databases">
        <title>The Agave Microbiome: Exploring the role of microbial communities in plant adaptations to desert environments.</title>
        <authorList>
            <person name="Partida-Martinez L.P."/>
        </authorList>
    </citation>
    <scope>NUCLEOTIDE SEQUENCE [LARGE SCALE GENOMIC DNA]</scope>
    <source>
        <strain evidence="6">AT2.8</strain>
    </source>
</reference>
<dbReference type="EMBL" id="JACCBX010000016">
    <property type="protein sequence ID" value="NYE08768.1"/>
    <property type="molecule type" value="Genomic_DNA"/>
</dbReference>
<dbReference type="SUPFAM" id="SSF51430">
    <property type="entry name" value="NAD(P)-linked oxidoreductase"/>
    <property type="match status" value="1"/>
</dbReference>
<dbReference type="InterPro" id="IPR018170">
    <property type="entry name" value="Aldo/ket_reductase_CS"/>
</dbReference>
<name>A0A852TNU5_9BACI</name>
<protein>
    <submittedName>
        <fullName evidence="5">Diketogulonate reductase-like aldo/keto reductase</fullName>
    </submittedName>
</protein>
<reference evidence="6" key="1">
    <citation type="submission" date="2020-07" db="EMBL/GenBank/DDBJ databases">
        <authorList>
            <person name="Partida-Martinez L."/>
            <person name="Huntemann M."/>
            <person name="Clum A."/>
            <person name="Wang J."/>
            <person name="Palaniappan K."/>
            <person name="Ritter S."/>
            <person name="Chen I.-M."/>
            <person name="Stamatis D."/>
            <person name="Reddy T."/>
            <person name="O'Malley R."/>
            <person name="Daum C."/>
            <person name="Shapiro N."/>
            <person name="Ivanova N."/>
            <person name="Kyrpides N."/>
            <person name="Woyke T."/>
        </authorList>
    </citation>
    <scope>NUCLEOTIDE SEQUENCE [LARGE SCALE GENOMIC DNA]</scope>
    <source>
        <strain evidence="6">AT2.8</strain>
    </source>
</reference>
<dbReference type="AlphaFoldDB" id="A0A852TNU5"/>
<dbReference type="Proteomes" id="UP000548423">
    <property type="component" value="Unassembled WGS sequence"/>
</dbReference>